<dbReference type="SUPFAM" id="SSF54171">
    <property type="entry name" value="DNA-binding domain"/>
    <property type="match status" value="1"/>
</dbReference>
<reference evidence="8" key="1">
    <citation type="submission" date="2020-05" db="EMBL/GenBank/DDBJ databases">
        <title>WGS assembly of Panicum virgatum.</title>
        <authorList>
            <person name="Lovell J.T."/>
            <person name="Jenkins J."/>
            <person name="Shu S."/>
            <person name="Juenger T.E."/>
            <person name="Schmutz J."/>
        </authorList>
    </citation>
    <scope>NUCLEOTIDE SEQUENCE</scope>
    <source>
        <strain evidence="8">AP13</strain>
    </source>
</reference>
<dbReference type="Proteomes" id="UP000823388">
    <property type="component" value="Chromosome 9K"/>
</dbReference>
<name>A0A8T0NQM6_PANVG</name>
<feature type="domain" description="AP2/ERF" evidence="7">
    <location>
        <begin position="150"/>
        <end position="208"/>
    </location>
</feature>
<comment type="caution">
    <text evidence="8">The sequence shown here is derived from an EMBL/GenBank/DDBJ whole genome shotgun (WGS) entry which is preliminary data.</text>
</comment>
<feature type="region of interest" description="Disordered" evidence="6">
    <location>
        <begin position="242"/>
        <end position="273"/>
    </location>
</feature>
<evidence type="ECO:0000256" key="3">
    <source>
        <dbReference type="ARBA" id="ARBA00023125"/>
    </source>
</evidence>
<proteinExistence type="predicted"/>
<evidence type="ECO:0000313" key="9">
    <source>
        <dbReference type="Proteomes" id="UP000823388"/>
    </source>
</evidence>
<dbReference type="Pfam" id="PF00847">
    <property type="entry name" value="AP2"/>
    <property type="match status" value="1"/>
</dbReference>
<keyword evidence="4" id="KW-0804">Transcription</keyword>
<dbReference type="PANTHER" id="PTHR31190">
    <property type="entry name" value="DNA-BINDING DOMAIN"/>
    <property type="match status" value="1"/>
</dbReference>
<dbReference type="EMBL" id="CM029053">
    <property type="protein sequence ID" value="KAG2549054.1"/>
    <property type="molecule type" value="Genomic_DNA"/>
</dbReference>
<dbReference type="PRINTS" id="PR00367">
    <property type="entry name" value="ETHRSPELEMNT"/>
</dbReference>
<keyword evidence="2" id="KW-0805">Transcription regulation</keyword>
<protein>
    <recommendedName>
        <fullName evidence="7">AP2/ERF domain-containing protein</fullName>
    </recommendedName>
</protein>
<evidence type="ECO:0000256" key="4">
    <source>
        <dbReference type="ARBA" id="ARBA00023163"/>
    </source>
</evidence>
<dbReference type="GO" id="GO:0003677">
    <property type="term" value="F:DNA binding"/>
    <property type="evidence" value="ECO:0007669"/>
    <property type="project" value="UniProtKB-KW"/>
</dbReference>
<dbReference type="PANTHER" id="PTHR31190:SF72">
    <property type="entry name" value="AP2 DOMAIN CONTAINING PROTEIN, EXPRESSED"/>
    <property type="match status" value="1"/>
</dbReference>
<dbReference type="AlphaFoldDB" id="A0A8T0NQM6"/>
<evidence type="ECO:0000256" key="5">
    <source>
        <dbReference type="ARBA" id="ARBA00023242"/>
    </source>
</evidence>
<dbReference type="InterPro" id="IPR044808">
    <property type="entry name" value="ERF_plant"/>
</dbReference>
<dbReference type="InterPro" id="IPR001471">
    <property type="entry name" value="AP2/ERF_dom"/>
</dbReference>
<keyword evidence="5" id="KW-0539">Nucleus</keyword>
<dbReference type="GO" id="GO:0005634">
    <property type="term" value="C:nucleus"/>
    <property type="evidence" value="ECO:0007669"/>
    <property type="project" value="UniProtKB-SubCell"/>
</dbReference>
<evidence type="ECO:0000259" key="7">
    <source>
        <dbReference type="PROSITE" id="PS51032"/>
    </source>
</evidence>
<evidence type="ECO:0000313" key="8">
    <source>
        <dbReference type="EMBL" id="KAG2549054.1"/>
    </source>
</evidence>
<sequence length="305" mass="32153">MEPSYNNSYSHYYGGWDDDDDVVPFACAPPSLPAASSGNTYSKSSTAAAAVCEPTSSHSPLAPCAAGGQLLLRFGGDEVDDSFSVQDDGNGMCIEPFSALGGMGAASISTATGSSSWSAQAKHHEVRSTTTTRAAANGPSAGSSEEEVPQLIGVRKRPWGKFAAEIRDSTRNGARVWLGTFDTPEAAALAYDHAAFAMRGHAAVLNLPVQRVRESLRQLGISAAAGDSPVLELKRRHCMRKRSLKNKKAAGMDQLPAATTSRGNNNQSQPPQEQRCVLELEDLGADYLEGLLALSDCSSQPASFT</sequence>
<dbReference type="GO" id="GO:0009873">
    <property type="term" value="P:ethylene-activated signaling pathway"/>
    <property type="evidence" value="ECO:0007669"/>
    <property type="project" value="InterPro"/>
</dbReference>
<keyword evidence="3" id="KW-0238">DNA-binding</keyword>
<organism evidence="8 9">
    <name type="scientific">Panicum virgatum</name>
    <name type="common">Blackwell switchgrass</name>
    <dbReference type="NCBI Taxonomy" id="38727"/>
    <lineage>
        <taxon>Eukaryota</taxon>
        <taxon>Viridiplantae</taxon>
        <taxon>Streptophyta</taxon>
        <taxon>Embryophyta</taxon>
        <taxon>Tracheophyta</taxon>
        <taxon>Spermatophyta</taxon>
        <taxon>Magnoliopsida</taxon>
        <taxon>Liliopsida</taxon>
        <taxon>Poales</taxon>
        <taxon>Poaceae</taxon>
        <taxon>PACMAD clade</taxon>
        <taxon>Panicoideae</taxon>
        <taxon>Panicodae</taxon>
        <taxon>Paniceae</taxon>
        <taxon>Panicinae</taxon>
        <taxon>Panicum</taxon>
        <taxon>Panicum sect. Hiantes</taxon>
    </lineage>
</organism>
<dbReference type="InterPro" id="IPR036955">
    <property type="entry name" value="AP2/ERF_dom_sf"/>
</dbReference>
<feature type="compositionally biased region" description="Polar residues" evidence="6">
    <location>
        <begin position="257"/>
        <end position="272"/>
    </location>
</feature>
<evidence type="ECO:0000256" key="1">
    <source>
        <dbReference type="ARBA" id="ARBA00004123"/>
    </source>
</evidence>
<dbReference type="InterPro" id="IPR016177">
    <property type="entry name" value="DNA-bd_dom_sf"/>
</dbReference>
<dbReference type="GO" id="GO:0003700">
    <property type="term" value="F:DNA-binding transcription factor activity"/>
    <property type="evidence" value="ECO:0007669"/>
    <property type="project" value="InterPro"/>
</dbReference>
<dbReference type="Gene3D" id="3.30.730.10">
    <property type="entry name" value="AP2/ERF domain"/>
    <property type="match status" value="1"/>
</dbReference>
<feature type="region of interest" description="Disordered" evidence="6">
    <location>
        <begin position="126"/>
        <end position="148"/>
    </location>
</feature>
<evidence type="ECO:0000256" key="6">
    <source>
        <dbReference type="SAM" id="MobiDB-lite"/>
    </source>
</evidence>
<dbReference type="PROSITE" id="PS51032">
    <property type="entry name" value="AP2_ERF"/>
    <property type="match status" value="1"/>
</dbReference>
<evidence type="ECO:0000256" key="2">
    <source>
        <dbReference type="ARBA" id="ARBA00023015"/>
    </source>
</evidence>
<dbReference type="OrthoDB" id="670255at2759"/>
<dbReference type="FunFam" id="3.30.730.10:FF:000001">
    <property type="entry name" value="Ethylene-responsive transcription factor 2"/>
    <property type="match status" value="1"/>
</dbReference>
<keyword evidence="9" id="KW-1185">Reference proteome</keyword>
<gene>
    <name evidence="8" type="ORF">PVAP13_9KG292600</name>
</gene>
<dbReference type="SMART" id="SM00380">
    <property type="entry name" value="AP2"/>
    <property type="match status" value="1"/>
</dbReference>
<dbReference type="CDD" id="cd00018">
    <property type="entry name" value="AP2"/>
    <property type="match status" value="1"/>
</dbReference>
<comment type="subcellular location">
    <subcellularLocation>
        <location evidence="1">Nucleus</location>
    </subcellularLocation>
</comment>
<accession>A0A8T0NQM6</accession>